<dbReference type="EMBL" id="MZGX01000031">
    <property type="protein sequence ID" value="OPX42278.1"/>
    <property type="molecule type" value="Genomic_DNA"/>
</dbReference>
<evidence type="ECO:0000256" key="4">
    <source>
        <dbReference type="ARBA" id="ARBA00022801"/>
    </source>
</evidence>
<keyword evidence="6" id="KW-0119">Carbohydrate metabolism</keyword>
<evidence type="ECO:0000256" key="10">
    <source>
        <dbReference type="SAM" id="SignalP"/>
    </source>
</evidence>
<dbReference type="OrthoDB" id="9757947at2"/>
<keyword evidence="4 12" id="KW-0378">Hydrolase</keyword>
<feature type="chain" id="PRO_5013116147" description="cellulase" evidence="10">
    <location>
        <begin position="29"/>
        <end position="831"/>
    </location>
</feature>
<evidence type="ECO:0000256" key="8">
    <source>
        <dbReference type="ARBA" id="ARBA00023326"/>
    </source>
</evidence>
<keyword evidence="7 12" id="KW-0326">Glycosidase</keyword>
<dbReference type="GO" id="GO:0008810">
    <property type="term" value="F:cellulase activity"/>
    <property type="evidence" value="ECO:0007669"/>
    <property type="project" value="UniProtKB-EC"/>
</dbReference>
<dbReference type="InterPro" id="IPR052025">
    <property type="entry name" value="Xyloglucanase_GH74"/>
</dbReference>
<dbReference type="PROSITE" id="PS00448">
    <property type="entry name" value="CLOS_CELLULOSOME_RPT"/>
    <property type="match status" value="1"/>
</dbReference>
<dbReference type="GO" id="GO:0030245">
    <property type="term" value="P:cellulose catabolic process"/>
    <property type="evidence" value="ECO:0007669"/>
    <property type="project" value="UniProtKB-KW"/>
</dbReference>
<dbReference type="Pfam" id="PF00404">
    <property type="entry name" value="Dockerin_1"/>
    <property type="match status" value="1"/>
</dbReference>
<evidence type="ECO:0000256" key="9">
    <source>
        <dbReference type="ARBA" id="ARBA00037986"/>
    </source>
</evidence>
<dbReference type="InterPro" id="IPR002105">
    <property type="entry name" value="Dockerin_1_rpt"/>
</dbReference>
<dbReference type="Gene3D" id="2.130.10.10">
    <property type="entry name" value="YVTN repeat-like/Quinoprotein amine dehydrogenase"/>
    <property type="match status" value="2"/>
</dbReference>
<dbReference type="InterPro" id="IPR015943">
    <property type="entry name" value="WD40/YVTN_repeat-like_dom_sf"/>
</dbReference>
<dbReference type="FunFam" id="2.130.10.10:FF:000534">
    <property type="entry name" value="Xyloglucanase Xgh74A"/>
    <property type="match status" value="1"/>
</dbReference>
<evidence type="ECO:0000256" key="2">
    <source>
        <dbReference type="ARBA" id="ARBA00012601"/>
    </source>
</evidence>
<evidence type="ECO:0000256" key="5">
    <source>
        <dbReference type="ARBA" id="ARBA00023001"/>
    </source>
</evidence>
<dbReference type="CDD" id="cd14256">
    <property type="entry name" value="Dockerin_I"/>
    <property type="match status" value="1"/>
</dbReference>
<dbReference type="Gene3D" id="1.10.1330.10">
    <property type="entry name" value="Dockerin domain"/>
    <property type="match status" value="1"/>
</dbReference>
<dbReference type="STRING" id="48256.CLHUN_37990"/>
<keyword evidence="8" id="KW-0624">Polysaccharide degradation</keyword>
<comment type="similarity">
    <text evidence="9">Belongs to the glycosyl hydrolase 74 family.</text>
</comment>
<dbReference type="SUPFAM" id="SSF63446">
    <property type="entry name" value="Type I dockerin domain"/>
    <property type="match status" value="1"/>
</dbReference>
<evidence type="ECO:0000256" key="7">
    <source>
        <dbReference type="ARBA" id="ARBA00023295"/>
    </source>
</evidence>
<dbReference type="InterPro" id="IPR036439">
    <property type="entry name" value="Dockerin_dom_sf"/>
</dbReference>
<dbReference type="GO" id="GO:0010411">
    <property type="term" value="P:xyloglucan metabolic process"/>
    <property type="evidence" value="ECO:0007669"/>
    <property type="project" value="TreeGrafter"/>
</dbReference>
<comment type="catalytic activity">
    <reaction evidence="1">
        <text>Endohydrolysis of (1-&gt;4)-beta-D-glucosidic linkages in cellulose, lichenin and cereal beta-D-glucans.</text>
        <dbReference type="EC" id="3.2.1.4"/>
    </reaction>
</comment>
<dbReference type="AlphaFoldDB" id="A0A1V4SEH8"/>
<feature type="signal peptide" evidence="10">
    <location>
        <begin position="1"/>
        <end position="28"/>
    </location>
</feature>
<dbReference type="EC" id="3.2.1.4" evidence="2"/>
<reference evidence="12 13" key="1">
    <citation type="submission" date="2017-03" db="EMBL/GenBank/DDBJ databases">
        <title>Genome sequence of Clostridium hungatei DSM 14427.</title>
        <authorList>
            <person name="Poehlein A."/>
            <person name="Daniel R."/>
        </authorList>
    </citation>
    <scope>NUCLEOTIDE SEQUENCE [LARGE SCALE GENOMIC DNA]</scope>
    <source>
        <strain evidence="12 13">DSM 14427</strain>
    </source>
</reference>
<keyword evidence="13" id="KW-1185">Reference proteome</keyword>
<dbReference type="InterPro" id="IPR016134">
    <property type="entry name" value="Dockerin_dom"/>
</dbReference>
<dbReference type="PROSITE" id="PS51766">
    <property type="entry name" value="DOCKERIN"/>
    <property type="match status" value="1"/>
</dbReference>
<evidence type="ECO:0000256" key="1">
    <source>
        <dbReference type="ARBA" id="ARBA00000966"/>
    </source>
</evidence>
<dbReference type="Proteomes" id="UP000191554">
    <property type="component" value="Unassembled WGS sequence"/>
</dbReference>
<evidence type="ECO:0000256" key="6">
    <source>
        <dbReference type="ARBA" id="ARBA00023277"/>
    </source>
</evidence>
<gene>
    <name evidence="12" type="primary">xghA_4</name>
    <name evidence="12" type="ORF">CLHUN_37990</name>
</gene>
<dbReference type="CDD" id="cd15482">
    <property type="entry name" value="Sialidase_non-viral"/>
    <property type="match status" value="1"/>
</dbReference>
<proteinExistence type="inferred from homology"/>
<keyword evidence="3 10" id="KW-0732">Signal</keyword>
<dbReference type="PANTHER" id="PTHR43739">
    <property type="entry name" value="XYLOGLUCANASE (EUROFUNG)"/>
    <property type="match status" value="1"/>
</dbReference>
<dbReference type="PANTHER" id="PTHR43739:SF2">
    <property type="entry name" value="OLIGOXYLOGLUCAN-REDUCING END-SPECIFIC XYLOGLUCANASE-RELATED"/>
    <property type="match status" value="1"/>
</dbReference>
<evidence type="ECO:0000313" key="12">
    <source>
        <dbReference type="EMBL" id="OPX42278.1"/>
    </source>
</evidence>
<accession>A0A1V4SEH8</accession>
<comment type="caution">
    <text evidence="12">The sequence shown here is derived from an EMBL/GenBank/DDBJ whole genome shotgun (WGS) entry which is preliminary data.</text>
</comment>
<dbReference type="RefSeq" id="WP_080066202.1">
    <property type="nucleotide sequence ID" value="NZ_MZGX01000031.1"/>
</dbReference>
<name>A0A1V4SEH8_RUMHU</name>
<evidence type="ECO:0000259" key="11">
    <source>
        <dbReference type="PROSITE" id="PS51766"/>
    </source>
</evidence>
<organism evidence="12 13">
    <name type="scientific">Ruminiclostridium hungatei</name>
    <name type="common">Clostridium hungatei</name>
    <dbReference type="NCBI Taxonomy" id="48256"/>
    <lineage>
        <taxon>Bacteria</taxon>
        <taxon>Bacillati</taxon>
        <taxon>Bacillota</taxon>
        <taxon>Clostridia</taxon>
        <taxon>Eubacteriales</taxon>
        <taxon>Oscillospiraceae</taxon>
        <taxon>Ruminiclostridium</taxon>
    </lineage>
</organism>
<sequence length="831" mass="89808">MKGKKLSIAYVFLIFALIFTLQPAYTFAAVTQQTYNWRNVTIGGGGGFIPGIVYNTTEKGLVYARTDMGGAYRLDTATNTWIPLTDSFDFSEYSYYGIESIATDPIDTNKVYAAAGMYTNDWLPNKGTILRSKDKGNTWEKTELPFKFGGNNPGRSMGERLAIDPNNNAVLYLGTRCGNGLWRSTDYGATWSKVDSFPNPGTYIYDPNYDYSKDIIGVVWVAFDKSSSTKGTTTKNIYVGVADKKESIYQSTDGGKTWQAVKGQPAGYLPHHGVLSSNGFLYITYSDSCGPYDGAKGDVWKFDTKNGTWTRISPIPSTKSDGSDNGDNYFGYGGLTIDAQNPNTIMVTSLVSWWPDDMIWRSLDGGTTWSRIWDWGNYPERILKYTHDISGAPWLDWGAASSTPLPEVKPKLGWMIGDIEIDPFNSDKMMYGTGATIYGTDNLTAWDKNEKIKLTVKAAGIEETAVQGLISPPSGASLISSLGDICGFRHESLDTVCSKMMIPVYGTTTSLDYAELSPGFMTIAAKSETNDVRRISFSYDGGKNWFQASNEPSNSVGGGVVAASADATSVVWAPENSVPSVTTNNGSSWTACTGLPSNTFVVSDRVNGKKYYGFSNGSFYRSTDGGVKFTVTSAAGLPANAKIKAVPGVEGDIWLAAREDGLWHSTDGGTAFTRLNGVETAYVVGFGKAAPGKSYPAIYITGKVEGVTGFFRSDDGGASFIKINDSKHNYGAVDSAITGDPRVYGRVYIGTNGRGIVYGDIAGSTEILQGDLNGDKAVDALDLALMKSYLLGKIVDFPVVDGLKAADMNKDNSIDSLDYAALKIYLLQVPN</sequence>
<dbReference type="SUPFAM" id="SSF110296">
    <property type="entry name" value="Oligoxyloglucan reducing end-specific cellobiohydrolase"/>
    <property type="match status" value="2"/>
</dbReference>
<evidence type="ECO:0000256" key="3">
    <source>
        <dbReference type="ARBA" id="ARBA00022729"/>
    </source>
</evidence>
<protein>
    <recommendedName>
        <fullName evidence="2">cellulase</fullName>
        <ecNumber evidence="2">3.2.1.4</ecNumber>
    </recommendedName>
</protein>
<evidence type="ECO:0000313" key="13">
    <source>
        <dbReference type="Proteomes" id="UP000191554"/>
    </source>
</evidence>
<feature type="domain" description="Dockerin" evidence="11">
    <location>
        <begin position="765"/>
        <end position="831"/>
    </location>
</feature>
<keyword evidence="5" id="KW-0136">Cellulose degradation</keyword>